<protein>
    <submittedName>
        <fullName evidence="1">Uncharacterized protein</fullName>
    </submittedName>
</protein>
<proteinExistence type="predicted"/>
<evidence type="ECO:0000313" key="2">
    <source>
        <dbReference type="Proteomes" id="UP000195440"/>
    </source>
</evidence>
<name>A0A1Y3P2A5_9PSED</name>
<organism evidence="1 2">
    <name type="scientific">Pseudomonas caspiana</name>
    <dbReference type="NCBI Taxonomy" id="1451454"/>
    <lineage>
        <taxon>Bacteria</taxon>
        <taxon>Pseudomonadati</taxon>
        <taxon>Pseudomonadota</taxon>
        <taxon>Gammaproteobacteria</taxon>
        <taxon>Pseudomonadales</taxon>
        <taxon>Pseudomonadaceae</taxon>
        <taxon>Pseudomonas</taxon>
    </lineage>
</organism>
<dbReference type="Pfam" id="PF05045">
    <property type="entry name" value="RgpF"/>
    <property type="match status" value="1"/>
</dbReference>
<reference evidence="1 2" key="1">
    <citation type="journal article" date="2017" name="Syst. Appl. Microbiol.">
        <title>Pseudomonas caspiana sp. nov., a citrus pathogen in the Pseudomonas syringae phylogenetic group.</title>
        <authorList>
            <person name="Busquets A."/>
            <person name="Gomila M."/>
            <person name="Beiki F."/>
            <person name="Mulet M."/>
            <person name="Rahimian H."/>
            <person name="Garcia-Valdes E."/>
            <person name="Lalucat J."/>
        </authorList>
    </citation>
    <scope>NUCLEOTIDE SEQUENCE [LARGE SCALE GENOMIC DNA]</scope>
    <source>
        <strain evidence="1 2">FBF102</strain>
    </source>
</reference>
<sequence>MKANVAVIAHFDANNSLSRNFKKIIRCLESVFDRVLLVTTSDIEDCAVDEFSKTTLIKRPNIGYDFYSYKVGIHYAKKHWDVQCLLITNSSYFLTSSARFCVLLQRSLLESKNYEVVGLTESRQFSWHLQSYMMLLGRQVLYSHWFSVFINQVVPLNGKIDIIFSYEIGLSTLLKNHAVSATVLYVADWRAKLVAKCRWFKRLVAISPARDFFNGTLLGAVGGINWTHFAAQEISERYGVIKSEVFRTNPLRVNINSIKNSLPADVLDDIERELLTSRGHYQVSVDGLSEFCVGVSALPLYRSVQWGLPRVEGVRVAVVIHLYYLDLLDELLVYLRNFAEPFDLYVTTPFERDVVSIIDHASSIANSVTVHVSENRGRDIGPFLSLYLKGFLDGYVAVLKLHSKKSRYSASGDHWRKSLYHSLMGSSLIVAKVIDLIKTKEVGIVGPHQYYLSHDRFWGANKQTVTATLGALGVPSHHVTSLGFFAGSMFWLSPKALIPLKSLPHSYFVFPEENGLQDGTVAHAFERIFCPLSRAVGLKTSSLELDGEEINDIRSGHHTVPVL</sequence>
<dbReference type="AlphaFoldDB" id="A0A1Y3P2A5"/>
<dbReference type="RefSeq" id="WP_087266690.1">
    <property type="nucleotide sequence ID" value="NZ_JBJGBV010000009.1"/>
</dbReference>
<keyword evidence="2" id="KW-1185">Reference proteome</keyword>
<dbReference type="OrthoDB" id="9816424at2"/>
<dbReference type="InterPro" id="IPR007739">
    <property type="entry name" value="RgpF"/>
</dbReference>
<gene>
    <name evidence="1" type="ORF">AUC60_11005</name>
</gene>
<accession>A0A1Y3P2A5</accession>
<dbReference type="EMBL" id="LOHF01000007">
    <property type="protein sequence ID" value="OUM73965.1"/>
    <property type="molecule type" value="Genomic_DNA"/>
</dbReference>
<dbReference type="Proteomes" id="UP000195440">
    <property type="component" value="Unassembled WGS sequence"/>
</dbReference>
<comment type="caution">
    <text evidence="1">The sequence shown here is derived from an EMBL/GenBank/DDBJ whole genome shotgun (WGS) entry which is preliminary data.</text>
</comment>
<evidence type="ECO:0000313" key="1">
    <source>
        <dbReference type="EMBL" id="OUM73965.1"/>
    </source>
</evidence>